<name>A0A8S1HR55_9PELO</name>
<dbReference type="Pfam" id="PF16002">
    <property type="entry name" value="Headcase"/>
    <property type="match status" value="1"/>
</dbReference>
<feature type="domain" description="Headcase middle" evidence="2">
    <location>
        <begin position="83"/>
        <end position="281"/>
    </location>
</feature>
<feature type="compositionally biased region" description="Pro residues" evidence="1">
    <location>
        <begin position="1"/>
        <end position="10"/>
    </location>
</feature>
<gene>
    <name evidence="3" type="ORF">CAUJ_LOCUS13756</name>
</gene>
<evidence type="ECO:0000313" key="4">
    <source>
        <dbReference type="Proteomes" id="UP000835052"/>
    </source>
</evidence>
<dbReference type="EMBL" id="CAJGYM010000107">
    <property type="protein sequence ID" value="CAD6197849.1"/>
    <property type="molecule type" value="Genomic_DNA"/>
</dbReference>
<proteinExistence type="predicted"/>
<dbReference type="Proteomes" id="UP000835052">
    <property type="component" value="Unassembled WGS sequence"/>
</dbReference>
<evidence type="ECO:0000256" key="1">
    <source>
        <dbReference type="SAM" id="MobiDB-lite"/>
    </source>
</evidence>
<keyword evidence="4" id="KW-1185">Reference proteome</keyword>
<dbReference type="AlphaFoldDB" id="A0A8S1HR55"/>
<sequence>MMLTECPPPQLSAGFMFQRDQRNDRKKSCDSDEFRKRSGTVGSGKGSEKRWPKRDVGPSLELRFYGTMLTATVFFEDEQVRINGSVFTRRTNYDNLLSVVPKSKFNGIHIKMEDDCPQGGDDIRLCLLKTLGANNLRSVPCVCCYADMKVYDKYPLLDGVFYLSSVSQYGAKTEVFLDGRKFFLQQLCVKCLWSDWFCRTCGQGNWFAGRAIILGTLYYYDILSAGRCCPPSCKKCKSPLLVRDQLTQQLTNVGTMGNYASINEPLTCSACGAHDFHLVRDLRCCALSAVDPNKP</sequence>
<feature type="compositionally biased region" description="Basic and acidic residues" evidence="1">
    <location>
        <begin position="19"/>
        <end position="36"/>
    </location>
</feature>
<protein>
    <recommendedName>
        <fullName evidence="2">Headcase middle domain-containing protein</fullName>
    </recommendedName>
</protein>
<dbReference type="InterPro" id="IPR031947">
    <property type="entry name" value="Headcase_mid"/>
</dbReference>
<evidence type="ECO:0000259" key="2">
    <source>
        <dbReference type="Pfam" id="PF16002"/>
    </source>
</evidence>
<dbReference type="PANTHER" id="PTHR13425:SF3">
    <property type="entry name" value="HEADCASE PROTEIN HOMOLOG"/>
    <property type="match status" value="1"/>
</dbReference>
<accession>A0A8S1HR55</accession>
<dbReference type="InterPro" id="IPR026066">
    <property type="entry name" value="Headcase"/>
</dbReference>
<comment type="caution">
    <text evidence="3">The sequence shown here is derived from an EMBL/GenBank/DDBJ whole genome shotgun (WGS) entry which is preliminary data.</text>
</comment>
<reference evidence="3" key="1">
    <citation type="submission" date="2020-10" db="EMBL/GenBank/DDBJ databases">
        <authorList>
            <person name="Kikuchi T."/>
        </authorList>
    </citation>
    <scope>NUCLEOTIDE SEQUENCE</scope>
    <source>
        <strain evidence="3">NKZ352</strain>
    </source>
</reference>
<dbReference type="OrthoDB" id="10012848at2759"/>
<dbReference type="PANTHER" id="PTHR13425">
    <property type="entry name" value="HEADCASE PROTEIN"/>
    <property type="match status" value="1"/>
</dbReference>
<feature type="region of interest" description="Disordered" evidence="1">
    <location>
        <begin position="1"/>
        <end position="54"/>
    </location>
</feature>
<evidence type="ECO:0000313" key="3">
    <source>
        <dbReference type="EMBL" id="CAD6197849.1"/>
    </source>
</evidence>
<organism evidence="3 4">
    <name type="scientific">Caenorhabditis auriculariae</name>
    <dbReference type="NCBI Taxonomy" id="2777116"/>
    <lineage>
        <taxon>Eukaryota</taxon>
        <taxon>Metazoa</taxon>
        <taxon>Ecdysozoa</taxon>
        <taxon>Nematoda</taxon>
        <taxon>Chromadorea</taxon>
        <taxon>Rhabditida</taxon>
        <taxon>Rhabditina</taxon>
        <taxon>Rhabditomorpha</taxon>
        <taxon>Rhabditoidea</taxon>
        <taxon>Rhabditidae</taxon>
        <taxon>Peloderinae</taxon>
        <taxon>Caenorhabditis</taxon>
    </lineage>
</organism>